<feature type="compositionally biased region" description="Low complexity" evidence="1">
    <location>
        <begin position="637"/>
        <end position="652"/>
    </location>
</feature>
<feature type="compositionally biased region" description="Polar residues" evidence="1">
    <location>
        <begin position="331"/>
        <end position="341"/>
    </location>
</feature>
<dbReference type="GO" id="GO:0019903">
    <property type="term" value="F:protein phosphatase binding"/>
    <property type="evidence" value="ECO:0007669"/>
    <property type="project" value="TreeGrafter"/>
</dbReference>
<feature type="region of interest" description="Disordered" evidence="1">
    <location>
        <begin position="486"/>
        <end position="685"/>
    </location>
</feature>
<feature type="compositionally biased region" description="Polar residues" evidence="1">
    <location>
        <begin position="1279"/>
        <end position="1290"/>
    </location>
</feature>
<dbReference type="Gene3D" id="1.10.150.50">
    <property type="entry name" value="Transcription Factor, Ets-1"/>
    <property type="match status" value="1"/>
</dbReference>
<dbReference type="PANTHER" id="PTHR24155">
    <property type="entry name" value="OSTEOCLAST-STIMULATING FACTOR 1"/>
    <property type="match status" value="1"/>
</dbReference>
<keyword evidence="2" id="KW-1133">Transmembrane helix</keyword>
<dbReference type="CDD" id="cd09498">
    <property type="entry name" value="SAM_caskin1_2_repeat2"/>
    <property type="match status" value="1"/>
</dbReference>
<feature type="compositionally biased region" description="Basic and acidic residues" evidence="1">
    <location>
        <begin position="1381"/>
        <end position="1392"/>
    </location>
</feature>
<name>A0A7R8W7M7_9CRUS</name>
<dbReference type="SUPFAM" id="SSF47769">
    <property type="entry name" value="SAM/Pointed domain"/>
    <property type="match status" value="1"/>
</dbReference>
<keyword evidence="2" id="KW-0472">Membrane</keyword>
<protein>
    <submittedName>
        <fullName evidence="3">Uncharacterized protein</fullName>
    </submittedName>
</protein>
<dbReference type="Pfam" id="PF00536">
    <property type="entry name" value="SAM_1"/>
    <property type="match status" value="1"/>
</dbReference>
<dbReference type="GO" id="GO:0030424">
    <property type="term" value="C:axon"/>
    <property type="evidence" value="ECO:0007669"/>
    <property type="project" value="TreeGrafter"/>
</dbReference>
<feature type="transmembrane region" description="Helical" evidence="2">
    <location>
        <begin position="757"/>
        <end position="778"/>
    </location>
</feature>
<reference evidence="3" key="1">
    <citation type="submission" date="2020-11" db="EMBL/GenBank/DDBJ databases">
        <authorList>
            <person name="Tran Van P."/>
        </authorList>
    </citation>
    <scope>NUCLEOTIDE SEQUENCE</scope>
</reference>
<feature type="region of interest" description="Disordered" evidence="1">
    <location>
        <begin position="237"/>
        <end position="276"/>
    </location>
</feature>
<dbReference type="GO" id="GO:0005925">
    <property type="term" value="C:focal adhesion"/>
    <property type="evidence" value="ECO:0007669"/>
    <property type="project" value="TreeGrafter"/>
</dbReference>
<dbReference type="OrthoDB" id="5314041at2759"/>
<feature type="compositionally biased region" description="Polar residues" evidence="1">
    <location>
        <begin position="381"/>
        <end position="393"/>
    </location>
</feature>
<feature type="compositionally biased region" description="Basic and acidic residues" evidence="1">
    <location>
        <begin position="1341"/>
        <end position="1373"/>
    </location>
</feature>
<dbReference type="GO" id="GO:0007185">
    <property type="term" value="P:cell surface receptor protein tyrosine phosphatase signaling pathway"/>
    <property type="evidence" value="ECO:0007669"/>
    <property type="project" value="TreeGrafter"/>
</dbReference>
<dbReference type="GO" id="GO:0007409">
    <property type="term" value="P:axonogenesis"/>
    <property type="evidence" value="ECO:0007669"/>
    <property type="project" value="TreeGrafter"/>
</dbReference>
<feature type="compositionally biased region" description="Low complexity" evidence="1">
    <location>
        <begin position="571"/>
        <end position="587"/>
    </location>
</feature>
<dbReference type="GO" id="GO:0035591">
    <property type="term" value="F:signaling adaptor activity"/>
    <property type="evidence" value="ECO:0007669"/>
    <property type="project" value="TreeGrafter"/>
</dbReference>
<dbReference type="EMBL" id="OB660836">
    <property type="protein sequence ID" value="CAD7226458.1"/>
    <property type="molecule type" value="Genomic_DNA"/>
</dbReference>
<sequence length="1422" mass="153898">MRCLSLNLLEIRWRESLGKPGEEVECLFTTSSQQALLWGGNEWPSGIRQEKMELPCKEVLPDMTHCASLYLVKVFLELQERNDNRRFLFCLRSGIGASLPSWNRCIPSVLRFPHSTFMGAWWTRSGKQAHVKDVARNDLRAMGINRPAHRKKIKSEIAKLNIGDGLPDFVPSSVQEWLRILRLEEYLPFLMQQGINSMQALLDIQWEDLEDIGIFRLGHQKKIMLALKRLQDLMSGRRQPAPGGAPPAHLKAAQVGPVQRKREGGGPGFEPLTLRSQQETVTIAPGAGSDSSLYASASMRTFQQRPPLVEPQYAHYKTPTSPPTFVMPNGGTLSSPHSNVVQVEVCHEPPPSSLHMGPPSPPSPSHRQPPPSQPRPGSLPQTSSNPPNASMESLSACDPQIPPAPLPLQGLAYYNSLPSSGNTITGAVPPWPRRAFEDGDITPTNNFSAPSSTSSIINNSVAGIIHHPPPPPSGTPSSASLILGGGTLPRASSMGNKNRPVAKIPASKQALPDPPMPPEFLKVQLRQVRPPVPPARGGSDGGADEDGGNRTGSLPLPSKLLLRGAPLTEESSPSSGSSSSSGGSPNNNLPPHGVSNGPRMATGGYPQGGESSSSSESEREGGPGSPSLGFRQRRQDSNASFKSTSSTESDSFPFANDNAGTIKSTKGGGGGTASRVPNGPSPAKVASSAQAAAALRKPGASANGKEAGDVLNDIGNMLADLTDELDAILSNLEARRELEDGLVEGAVASVTATSTTLVALLGATLVVIVIFIMGYYVIDNVRLRRNRAANLRLRTSRIGLLGGLEATVLQQSTHAMPVTHCKGLKDPYQVSQEDFEACRVLDLSRSEESFRDSDEERYGKGRSFYPLFDIRNRSKSTAAIHQQVPHCNNFPTPAHAHFRPPPTSYHWTQLPSLRPPPTQKRVRRTSARNPCANVHAQPWIDSSFPVEEHANPYPLQTMNHIPVRRGVGSTSVPHLPQFPYDHPQEHHYSQDTTDVFNDFDDEQQFEVGLSQPRCQPHRCEDTGHPPTNFETHNHDLRFVFKGRSVSAVNPFTMRAPHQFFSAAFNGAGEPLGSSLPRPASIEVMPPPEAESQQFQLFSSLKCPAQALASPPNPTFVIPQKKSGQSDLSSQSATLQCVTVRQIRHRGVATSTAKPWNETTFSSTEYATQWWQSRALPPSKVPMESSELVERGPTFCASGSQISQSPTKMYQAVNVNSKNPQPPPPTPFDAQSQFPKSTPSPEGNSPLNAFSQQRSTNSSSPLKKSMVQIPLMTGTPMIKSKQTSKVGSSSPGFAVQYSPMDSPTVVPKTGHSRHPSNRKRSACTPIPGSQTDVSECSSGSNSEHRVEAGGAHSERELWDVCKKRSARFEKKGREGTGGTVDDEVHSGISRDTKNYSQDATARDFDSDIFLRGGLSSGEVTARQ</sequence>
<feature type="compositionally biased region" description="Polar residues" evidence="1">
    <location>
        <begin position="1326"/>
        <end position="1340"/>
    </location>
</feature>
<dbReference type="PANTHER" id="PTHR24155:SF11">
    <property type="entry name" value="CASKIN, ISOFORM B"/>
    <property type="match status" value="1"/>
</dbReference>
<feature type="region of interest" description="Disordered" evidence="1">
    <location>
        <begin position="1213"/>
        <end position="1401"/>
    </location>
</feature>
<proteinExistence type="predicted"/>
<keyword evidence="2" id="KW-0812">Transmembrane</keyword>
<feature type="compositionally biased region" description="Polar residues" evidence="1">
    <location>
        <begin position="1228"/>
        <end position="1261"/>
    </location>
</feature>
<accession>A0A7R8W7M7</accession>
<feature type="region of interest" description="Disordered" evidence="1">
    <location>
        <begin position="313"/>
        <end position="402"/>
    </location>
</feature>
<organism evidence="3">
    <name type="scientific">Cyprideis torosa</name>
    <dbReference type="NCBI Taxonomy" id="163714"/>
    <lineage>
        <taxon>Eukaryota</taxon>
        <taxon>Metazoa</taxon>
        <taxon>Ecdysozoa</taxon>
        <taxon>Arthropoda</taxon>
        <taxon>Crustacea</taxon>
        <taxon>Oligostraca</taxon>
        <taxon>Ostracoda</taxon>
        <taxon>Podocopa</taxon>
        <taxon>Podocopida</taxon>
        <taxon>Cytherocopina</taxon>
        <taxon>Cytheroidea</taxon>
        <taxon>Cytherideidae</taxon>
        <taxon>Cyprideis</taxon>
    </lineage>
</organism>
<dbReference type="InterPro" id="IPR035498">
    <property type="entry name" value="Caskin1/2_SAM_2"/>
</dbReference>
<dbReference type="SMART" id="SM00454">
    <property type="entry name" value="SAM"/>
    <property type="match status" value="1"/>
</dbReference>
<evidence type="ECO:0000256" key="1">
    <source>
        <dbReference type="SAM" id="MobiDB-lite"/>
    </source>
</evidence>
<feature type="compositionally biased region" description="Pro residues" evidence="1">
    <location>
        <begin position="348"/>
        <end position="374"/>
    </location>
</feature>
<feature type="compositionally biased region" description="Basic residues" evidence="1">
    <location>
        <begin position="1309"/>
        <end position="1320"/>
    </location>
</feature>
<evidence type="ECO:0000313" key="3">
    <source>
        <dbReference type="EMBL" id="CAD7226458.1"/>
    </source>
</evidence>
<dbReference type="PROSITE" id="PS50105">
    <property type="entry name" value="SAM_DOMAIN"/>
    <property type="match status" value="1"/>
</dbReference>
<dbReference type="InterPro" id="IPR001660">
    <property type="entry name" value="SAM"/>
</dbReference>
<dbReference type="InterPro" id="IPR013761">
    <property type="entry name" value="SAM/pointed_sf"/>
</dbReference>
<evidence type="ECO:0000256" key="2">
    <source>
        <dbReference type="SAM" id="Phobius"/>
    </source>
</evidence>
<gene>
    <name evidence="3" type="ORF">CTOB1V02_LOCUS4376</name>
</gene>